<dbReference type="InterPro" id="IPR004360">
    <property type="entry name" value="Glyas_Fos-R_dOase_dom"/>
</dbReference>
<gene>
    <name evidence="2" type="ORF">HH800_08850</name>
</gene>
<dbReference type="PANTHER" id="PTHR36503">
    <property type="entry name" value="BLR2520 PROTEIN"/>
    <property type="match status" value="1"/>
</dbReference>
<reference evidence="2 3" key="1">
    <citation type="submission" date="2020-04" db="EMBL/GenBank/DDBJ databases">
        <title>The Whole Genome Analysis of High salt-tolerant Sphingobium yanoikuyae YC-XJ2 with Aryl organophosphorus flame retardants (aryl-OPFRs)-degrading capacity and characteristics of Related phosphotriesterase.</title>
        <authorList>
            <person name="Li X."/>
        </authorList>
    </citation>
    <scope>NUCLEOTIDE SEQUENCE [LARGE SCALE GENOMIC DNA]</scope>
    <source>
        <strain evidence="2 3">YC-XJ2</strain>
    </source>
</reference>
<protein>
    <recommendedName>
        <fullName evidence="1">VOC domain-containing protein</fullName>
    </recommendedName>
</protein>
<dbReference type="PROSITE" id="PS51819">
    <property type="entry name" value="VOC"/>
    <property type="match status" value="1"/>
</dbReference>
<proteinExistence type="predicted"/>
<dbReference type="Gene3D" id="3.10.180.10">
    <property type="entry name" value="2,3-Dihydroxybiphenyl 1,2-Dioxygenase, domain 1"/>
    <property type="match status" value="1"/>
</dbReference>
<dbReference type="RefSeq" id="WP_169860781.1">
    <property type="nucleotide sequence ID" value="NZ_CP053021.1"/>
</dbReference>
<name>A0A6M4G4P3_SPHYA</name>
<dbReference type="PANTHER" id="PTHR36503:SF1">
    <property type="entry name" value="BLR2520 PROTEIN"/>
    <property type="match status" value="1"/>
</dbReference>
<dbReference type="InterPro" id="IPR037523">
    <property type="entry name" value="VOC_core"/>
</dbReference>
<accession>A0A6M4G4P3</accession>
<feature type="domain" description="VOC" evidence="1">
    <location>
        <begin position="4"/>
        <end position="125"/>
    </location>
</feature>
<evidence type="ECO:0000259" key="1">
    <source>
        <dbReference type="PROSITE" id="PS51819"/>
    </source>
</evidence>
<evidence type="ECO:0000313" key="2">
    <source>
        <dbReference type="EMBL" id="QJR02282.1"/>
    </source>
</evidence>
<dbReference type="Pfam" id="PF00903">
    <property type="entry name" value="Glyoxalase"/>
    <property type="match status" value="1"/>
</dbReference>
<sequence length="141" mass="15331">MQPRINMIMTAAENVPALRRFYEQGLGWTAWGPASDMSVLYKVGTSILVFLNADYQAQESGLPKADGVKSIWAIFVESKEAVDRVFQKAIDAGATVASPVRDRDMGLYSGYFADPEGNGWEVVWSPQMPIGSDGGLTLPGQ</sequence>
<organism evidence="2 3">
    <name type="scientific">Sphingobium yanoikuyae</name>
    <name type="common">Sphingomonas yanoikuyae</name>
    <dbReference type="NCBI Taxonomy" id="13690"/>
    <lineage>
        <taxon>Bacteria</taxon>
        <taxon>Pseudomonadati</taxon>
        <taxon>Pseudomonadota</taxon>
        <taxon>Alphaproteobacteria</taxon>
        <taxon>Sphingomonadales</taxon>
        <taxon>Sphingomonadaceae</taxon>
        <taxon>Sphingobium</taxon>
    </lineage>
</organism>
<dbReference type="Proteomes" id="UP000502611">
    <property type="component" value="Chromosome"/>
</dbReference>
<evidence type="ECO:0000313" key="3">
    <source>
        <dbReference type="Proteomes" id="UP000502611"/>
    </source>
</evidence>
<dbReference type="EMBL" id="CP053021">
    <property type="protein sequence ID" value="QJR02282.1"/>
    <property type="molecule type" value="Genomic_DNA"/>
</dbReference>
<dbReference type="InterPro" id="IPR029068">
    <property type="entry name" value="Glyas_Bleomycin-R_OHBP_Dase"/>
</dbReference>
<dbReference type="AlphaFoldDB" id="A0A6M4G4P3"/>
<dbReference type="SUPFAM" id="SSF54593">
    <property type="entry name" value="Glyoxalase/Bleomycin resistance protein/Dihydroxybiphenyl dioxygenase"/>
    <property type="match status" value="1"/>
</dbReference>